<dbReference type="Gene3D" id="2.60.40.2310">
    <property type="match status" value="1"/>
</dbReference>
<dbReference type="GO" id="GO:0004252">
    <property type="term" value="F:serine-type endopeptidase activity"/>
    <property type="evidence" value="ECO:0007669"/>
    <property type="project" value="UniProtKB-UniRule"/>
</dbReference>
<dbReference type="FunFam" id="3.50.30.30:FF:000005">
    <property type="entry name" value="subtilisin-like protease SBT1.5"/>
    <property type="match status" value="1"/>
</dbReference>
<dbReference type="Gene3D" id="3.30.70.80">
    <property type="entry name" value="Peptidase S8 propeptide/proteinase inhibitor I9"/>
    <property type="match status" value="1"/>
</dbReference>
<dbReference type="FunFam" id="2.60.40.2310:FF:000001">
    <property type="entry name" value="Subtilisin-like protease SBT1.5"/>
    <property type="match status" value="1"/>
</dbReference>
<feature type="domain" description="Peptidase S8/S53" evidence="10">
    <location>
        <begin position="136"/>
        <end position="595"/>
    </location>
</feature>
<evidence type="ECO:0000259" key="10">
    <source>
        <dbReference type="Pfam" id="PF00082"/>
    </source>
</evidence>
<organism evidence="13 14">
    <name type="scientific">Durio zibethinus</name>
    <name type="common">Durian</name>
    <dbReference type="NCBI Taxonomy" id="66656"/>
    <lineage>
        <taxon>Eukaryota</taxon>
        <taxon>Viridiplantae</taxon>
        <taxon>Streptophyta</taxon>
        <taxon>Embryophyta</taxon>
        <taxon>Tracheophyta</taxon>
        <taxon>Spermatophyta</taxon>
        <taxon>Magnoliopsida</taxon>
        <taxon>eudicotyledons</taxon>
        <taxon>Gunneridae</taxon>
        <taxon>Pentapetalae</taxon>
        <taxon>rosids</taxon>
        <taxon>malvids</taxon>
        <taxon>Malvales</taxon>
        <taxon>Malvaceae</taxon>
        <taxon>Helicteroideae</taxon>
        <taxon>Durio</taxon>
    </lineage>
</organism>
<reference evidence="14" key="1">
    <citation type="submission" date="2025-08" db="UniProtKB">
        <authorList>
            <consortium name="RefSeq"/>
        </authorList>
    </citation>
    <scope>IDENTIFICATION</scope>
    <source>
        <tissue evidence="14">Fruit stalk</tissue>
    </source>
</reference>
<evidence type="ECO:0000256" key="5">
    <source>
        <dbReference type="ARBA" id="ARBA00022825"/>
    </source>
</evidence>
<feature type="domain" description="Inhibitor I9" evidence="11">
    <location>
        <begin position="30"/>
        <end position="111"/>
    </location>
</feature>
<dbReference type="CDD" id="cd02120">
    <property type="entry name" value="PA_subtilisin_like"/>
    <property type="match status" value="1"/>
</dbReference>
<dbReference type="Pfam" id="PF00082">
    <property type="entry name" value="Peptidase_S8"/>
    <property type="match status" value="1"/>
</dbReference>
<evidence type="ECO:0000256" key="3">
    <source>
        <dbReference type="ARBA" id="ARBA00022729"/>
    </source>
</evidence>
<evidence type="ECO:0000256" key="1">
    <source>
        <dbReference type="ARBA" id="ARBA00011073"/>
    </source>
</evidence>
<dbReference type="InterPro" id="IPR045051">
    <property type="entry name" value="SBT"/>
</dbReference>
<feature type="signal peptide" evidence="9">
    <location>
        <begin position="1"/>
        <end position="26"/>
    </location>
</feature>
<dbReference type="InterPro" id="IPR037045">
    <property type="entry name" value="S8pro/Inhibitor_I9_sf"/>
</dbReference>
<evidence type="ECO:0000313" key="13">
    <source>
        <dbReference type="Proteomes" id="UP000515121"/>
    </source>
</evidence>
<comment type="similarity">
    <text evidence="1 8">Belongs to the peptidase S8 family.</text>
</comment>
<gene>
    <name evidence="14" type="primary">LOC111297201</name>
</gene>
<dbReference type="InterPro" id="IPR010259">
    <property type="entry name" value="S8pro/Inhibitor_I9"/>
</dbReference>
<dbReference type="InterPro" id="IPR015500">
    <property type="entry name" value="Peptidase_S8_subtilisin-rel"/>
</dbReference>
<evidence type="ECO:0000313" key="14">
    <source>
        <dbReference type="RefSeq" id="XP_022747577.1"/>
    </source>
</evidence>
<dbReference type="FunFam" id="3.30.70.80:FF:000002">
    <property type="entry name" value="Subtilisin-like protease SBT5.3"/>
    <property type="match status" value="1"/>
</dbReference>
<dbReference type="InterPro" id="IPR041469">
    <property type="entry name" value="Subtilisin-like_FN3"/>
</dbReference>
<dbReference type="Proteomes" id="UP000515121">
    <property type="component" value="Unplaced"/>
</dbReference>
<evidence type="ECO:0000256" key="6">
    <source>
        <dbReference type="ARBA" id="ARBA00023180"/>
    </source>
</evidence>
<dbReference type="Gene3D" id="3.40.50.200">
    <property type="entry name" value="Peptidase S8/S53 domain"/>
    <property type="match status" value="1"/>
</dbReference>
<dbReference type="AlphaFoldDB" id="A0A6P5Z4T7"/>
<dbReference type="Pfam" id="PF05922">
    <property type="entry name" value="Inhibitor_I9"/>
    <property type="match status" value="1"/>
</dbReference>
<evidence type="ECO:0000259" key="11">
    <source>
        <dbReference type="Pfam" id="PF05922"/>
    </source>
</evidence>
<dbReference type="FunFam" id="3.40.50.200:FF:000006">
    <property type="entry name" value="Subtilisin-like protease SBT1.5"/>
    <property type="match status" value="1"/>
</dbReference>
<dbReference type="PRINTS" id="PR00723">
    <property type="entry name" value="SUBTILISIN"/>
</dbReference>
<evidence type="ECO:0000256" key="4">
    <source>
        <dbReference type="ARBA" id="ARBA00022801"/>
    </source>
</evidence>
<protein>
    <submittedName>
        <fullName evidence="14">Subtilisin-like protease SBT3.9 isoform X1</fullName>
    </submittedName>
</protein>
<feature type="chain" id="PRO_5028444780" evidence="9">
    <location>
        <begin position="27"/>
        <end position="780"/>
    </location>
</feature>
<keyword evidence="5 8" id="KW-0720">Serine protease</keyword>
<accession>A0A6P5Z4T7</accession>
<dbReference type="RefSeq" id="XP_022747577.1">
    <property type="nucleotide sequence ID" value="XM_022891842.1"/>
</dbReference>
<dbReference type="CDD" id="cd04852">
    <property type="entry name" value="Peptidases_S8_3"/>
    <property type="match status" value="1"/>
</dbReference>
<keyword evidence="13" id="KW-1185">Reference proteome</keyword>
<keyword evidence="3 9" id="KW-0732">Signal</keyword>
<sequence length="780" mass="83777">MASFSSSWPWAVVLALLHSLFLLGLASSNVYIVYMGDRHTDKPNLNLVEDSHHQILSDILGSKESAKESILYSYKHGFSGFAAVLSQSQAKLIADVPGVIRVVPNRILSLHTTRSWDFLQVKPQIVAGILSKSHSGIGTIIGVMDTGIWPESESFKDKGMEKFPSRWKGICQEGEGFNRSHCNRKIIGARWYVKGYEAEFGKLALSDGVEFLSPRDASGHGTHTSSTASGTLVENANFRGLAQGLARGGAPSSWLAIYKVCWASGDCSSADLLAAFDDAIFDGVDVLSVSLGSPPPLSPYVDDALAIGSFHAVTRGISVVCSAGNSGPYSQSVINTAPWVITVAASTIDREFPTVITLGNNQTVVGQSFYTGRQVNKFHSIVYGQDIAATDVDENSAGSCDLETLNATLAKGKVVLCFQSRSQRSATIASNSVLKVQGAGVIFAQFPTKDVSCPWTFPCVQVDFEAGTSLLTYMAASRKPVVKFSFSKTVVGQQLAPEVAYFSSRGPSSLSPSVLKPDIAAPGVDILASWSPASSSKLLDSPQTKASPLNFKLASGTSMSCPHVSGIVALLKGIHPTWSPAAIKSALVTTASVKDEYGENTVAEGAPHKQADPFDYGGGHVDPNKALAPGLIYDMEISDYVCFLYAMGYNSTAISSMTRVHTPCHKSAKFLVNLNLPSITIPELKQQLTVSRTVTNVGPINSVYTARVQAPAGTYVSVKPSILSFNSTIQKQKFKVTFRSQLKIQGRYSFGNLYWEDGIHVVKIPLIVRIVINNYFYSET</sequence>
<dbReference type="InterPro" id="IPR034197">
    <property type="entry name" value="Peptidases_S8_3"/>
</dbReference>
<dbReference type="OrthoDB" id="206201at2759"/>
<dbReference type="Gene3D" id="3.50.30.30">
    <property type="match status" value="1"/>
</dbReference>
<dbReference type="PROSITE" id="PS00138">
    <property type="entry name" value="SUBTILASE_SER"/>
    <property type="match status" value="1"/>
</dbReference>
<dbReference type="InterPro" id="IPR023828">
    <property type="entry name" value="Peptidase_S8_Ser-AS"/>
</dbReference>
<proteinExistence type="inferred from homology"/>
<dbReference type="Pfam" id="PF17766">
    <property type="entry name" value="fn3_6"/>
    <property type="match status" value="1"/>
</dbReference>
<name>A0A6P5Z4T7_DURZI</name>
<dbReference type="SUPFAM" id="SSF52743">
    <property type="entry name" value="Subtilisin-like"/>
    <property type="match status" value="1"/>
</dbReference>
<keyword evidence="4 8" id="KW-0378">Hydrolase</keyword>
<dbReference type="InterPro" id="IPR036852">
    <property type="entry name" value="Peptidase_S8/S53_dom_sf"/>
</dbReference>
<evidence type="ECO:0000259" key="12">
    <source>
        <dbReference type="Pfam" id="PF17766"/>
    </source>
</evidence>
<evidence type="ECO:0000256" key="7">
    <source>
        <dbReference type="PIRSR" id="PIRSR615500-1"/>
    </source>
</evidence>
<keyword evidence="6" id="KW-0325">Glycoprotein</keyword>
<evidence type="ECO:0000256" key="8">
    <source>
        <dbReference type="PROSITE-ProRule" id="PRU01240"/>
    </source>
</evidence>
<dbReference type="GeneID" id="111297201"/>
<evidence type="ECO:0000256" key="2">
    <source>
        <dbReference type="ARBA" id="ARBA00022670"/>
    </source>
</evidence>
<dbReference type="KEGG" id="dzi:111297201"/>
<dbReference type="GO" id="GO:0006508">
    <property type="term" value="P:proteolysis"/>
    <property type="evidence" value="ECO:0007669"/>
    <property type="project" value="UniProtKB-KW"/>
</dbReference>
<feature type="active site" description="Charge relay system" evidence="7 8">
    <location>
        <position position="558"/>
    </location>
</feature>
<feature type="domain" description="Subtilisin-like protease fibronectin type-III" evidence="12">
    <location>
        <begin position="673"/>
        <end position="768"/>
    </location>
</feature>
<feature type="active site" description="Charge relay system" evidence="7 8">
    <location>
        <position position="220"/>
    </location>
</feature>
<keyword evidence="2 8" id="KW-0645">Protease</keyword>
<evidence type="ECO:0000256" key="9">
    <source>
        <dbReference type="SAM" id="SignalP"/>
    </source>
</evidence>
<dbReference type="InterPro" id="IPR000209">
    <property type="entry name" value="Peptidase_S8/S53_dom"/>
</dbReference>
<dbReference type="PANTHER" id="PTHR10795">
    <property type="entry name" value="PROPROTEIN CONVERTASE SUBTILISIN/KEXIN"/>
    <property type="match status" value="1"/>
</dbReference>
<dbReference type="PROSITE" id="PS51892">
    <property type="entry name" value="SUBTILASE"/>
    <property type="match status" value="1"/>
</dbReference>
<feature type="active site" description="Charge relay system" evidence="7 8">
    <location>
        <position position="145"/>
    </location>
</feature>